<feature type="transmembrane region" description="Helical" evidence="10">
    <location>
        <begin position="143"/>
        <end position="169"/>
    </location>
</feature>
<evidence type="ECO:0000259" key="11">
    <source>
        <dbReference type="PROSITE" id="PS50089"/>
    </source>
</evidence>
<keyword evidence="3" id="KW-0479">Metal-binding</keyword>
<dbReference type="PROSITE" id="PS50089">
    <property type="entry name" value="ZF_RING_2"/>
    <property type="match status" value="1"/>
</dbReference>
<dbReference type="InterPro" id="IPR013083">
    <property type="entry name" value="Znf_RING/FYVE/PHD"/>
</dbReference>
<evidence type="ECO:0000256" key="6">
    <source>
        <dbReference type="ARBA" id="ARBA00022989"/>
    </source>
</evidence>
<evidence type="ECO:0000256" key="3">
    <source>
        <dbReference type="ARBA" id="ARBA00022723"/>
    </source>
</evidence>
<evidence type="ECO:0000256" key="5">
    <source>
        <dbReference type="ARBA" id="ARBA00022833"/>
    </source>
</evidence>
<evidence type="ECO:0000256" key="1">
    <source>
        <dbReference type="ARBA" id="ARBA00004370"/>
    </source>
</evidence>
<keyword evidence="6 10" id="KW-1133">Transmembrane helix</keyword>
<evidence type="ECO:0000256" key="4">
    <source>
        <dbReference type="ARBA" id="ARBA00022771"/>
    </source>
</evidence>
<dbReference type="PANTHER" id="PTHR46539">
    <property type="entry name" value="E3 UBIQUITIN-PROTEIN LIGASE ATL42"/>
    <property type="match status" value="1"/>
</dbReference>
<organism evidence="12 13">
    <name type="scientific">Obba rivulosa</name>
    <dbReference type="NCBI Taxonomy" id="1052685"/>
    <lineage>
        <taxon>Eukaryota</taxon>
        <taxon>Fungi</taxon>
        <taxon>Dikarya</taxon>
        <taxon>Basidiomycota</taxon>
        <taxon>Agaricomycotina</taxon>
        <taxon>Agaricomycetes</taxon>
        <taxon>Polyporales</taxon>
        <taxon>Gelatoporiaceae</taxon>
        <taxon>Obba</taxon>
    </lineage>
</organism>
<dbReference type="AlphaFoldDB" id="A0A8E2AXE7"/>
<keyword evidence="7 10" id="KW-0472">Membrane</keyword>
<evidence type="ECO:0000313" key="12">
    <source>
        <dbReference type="EMBL" id="OCH92078.1"/>
    </source>
</evidence>
<dbReference type="InterPro" id="IPR001841">
    <property type="entry name" value="Znf_RING"/>
</dbReference>
<dbReference type="SMART" id="SM00184">
    <property type="entry name" value="RING"/>
    <property type="match status" value="1"/>
</dbReference>
<sequence>MTCTDSYLSSSLGPWNSVWLVRVILMCTLVLWRWDIIRNNRGRVPVRRPRNRRNAVGADAAPVPVGPVAEGGGAAAVPPAAARAAPAPAPPNASAARAPCNRMQFFATVQLFNLILTLVWIIGSIIYLDLSDRDSGCKKAAPYLFYVNTAIVIICFASLVFAFGGSILLHAYMVRRSREPLVRPLQRSVLDDIPIVLYMPAEPGADKDAAETLTYPPNRHSQAELGKKARFIPLRKFLRRQRSHSGFPLSLRSSEQNGPLDLTGLPLVRLEENQATCSICFSEFQAPPGVGTAASPAQDTAAPAGAATSTPAQNATSVVVEEDITEQQTEVAAEPRTHTVQFEEPEDTEEDLLLRLLPCGHVFHKGCVDPWLLRSGRCPTCSRPVGRAAAPQMTQV</sequence>
<dbReference type="GO" id="GO:0016020">
    <property type="term" value="C:membrane"/>
    <property type="evidence" value="ECO:0007669"/>
    <property type="project" value="UniProtKB-SubCell"/>
</dbReference>
<proteinExistence type="predicted"/>
<feature type="domain" description="RING-type" evidence="11">
    <location>
        <begin position="277"/>
        <end position="382"/>
    </location>
</feature>
<evidence type="ECO:0000256" key="8">
    <source>
        <dbReference type="PROSITE-ProRule" id="PRU00175"/>
    </source>
</evidence>
<dbReference type="EMBL" id="KV722374">
    <property type="protein sequence ID" value="OCH92078.1"/>
    <property type="molecule type" value="Genomic_DNA"/>
</dbReference>
<feature type="region of interest" description="Disordered" evidence="9">
    <location>
        <begin position="290"/>
        <end position="313"/>
    </location>
</feature>
<evidence type="ECO:0000256" key="7">
    <source>
        <dbReference type="ARBA" id="ARBA00023136"/>
    </source>
</evidence>
<feature type="transmembrane region" description="Helical" evidence="10">
    <location>
        <begin position="105"/>
        <end position="128"/>
    </location>
</feature>
<accession>A0A8E2AXE7</accession>
<comment type="subcellular location">
    <subcellularLocation>
        <location evidence="1">Membrane</location>
    </subcellularLocation>
</comment>
<dbReference type="PANTHER" id="PTHR46539:SF1">
    <property type="entry name" value="E3 UBIQUITIN-PROTEIN LIGASE ATL42"/>
    <property type="match status" value="1"/>
</dbReference>
<dbReference type="Pfam" id="PF13639">
    <property type="entry name" value="zf-RING_2"/>
    <property type="match status" value="1"/>
</dbReference>
<dbReference type="Proteomes" id="UP000250043">
    <property type="component" value="Unassembled WGS sequence"/>
</dbReference>
<dbReference type="OrthoDB" id="8062037at2759"/>
<keyword evidence="5" id="KW-0862">Zinc</keyword>
<evidence type="ECO:0000256" key="9">
    <source>
        <dbReference type="SAM" id="MobiDB-lite"/>
    </source>
</evidence>
<name>A0A8E2AXE7_9APHY</name>
<keyword evidence="4 8" id="KW-0863">Zinc-finger</keyword>
<evidence type="ECO:0000256" key="10">
    <source>
        <dbReference type="SAM" id="Phobius"/>
    </source>
</evidence>
<keyword evidence="13" id="KW-1185">Reference proteome</keyword>
<gene>
    <name evidence="12" type="ORF">OBBRIDRAFT_833680</name>
</gene>
<dbReference type="CDD" id="cd16454">
    <property type="entry name" value="RING-H2_PA-TM-RING"/>
    <property type="match status" value="1"/>
</dbReference>
<feature type="transmembrane region" description="Helical" evidence="10">
    <location>
        <begin position="17"/>
        <end position="34"/>
    </location>
</feature>
<protein>
    <recommendedName>
        <fullName evidence="11">RING-type domain-containing protein</fullName>
    </recommendedName>
</protein>
<dbReference type="SUPFAM" id="SSF57850">
    <property type="entry name" value="RING/U-box"/>
    <property type="match status" value="1"/>
</dbReference>
<feature type="compositionally biased region" description="Low complexity" evidence="9">
    <location>
        <begin position="291"/>
        <end position="313"/>
    </location>
</feature>
<reference evidence="12 13" key="1">
    <citation type="submission" date="2016-07" db="EMBL/GenBank/DDBJ databases">
        <title>Draft genome of the white-rot fungus Obba rivulosa 3A-2.</title>
        <authorList>
            <consortium name="DOE Joint Genome Institute"/>
            <person name="Miettinen O."/>
            <person name="Riley R."/>
            <person name="Acob R."/>
            <person name="Barry K."/>
            <person name="Cullen D."/>
            <person name="De Vries R."/>
            <person name="Hainaut M."/>
            <person name="Hatakka A."/>
            <person name="Henrissat B."/>
            <person name="Hilden K."/>
            <person name="Kuo R."/>
            <person name="Labutti K."/>
            <person name="Lipzen A."/>
            <person name="Makela M.R."/>
            <person name="Sandor L."/>
            <person name="Spatafora J.W."/>
            <person name="Grigoriev I.V."/>
            <person name="Hibbett D.S."/>
        </authorList>
    </citation>
    <scope>NUCLEOTIDE SEQUENCE [LARGE SCALE GENOMIC DNA]</scope>
    <source>
        <strain evidence="12 13">3A-2</strain>
    </source>
</reference>
<evidence type="ECO:0000256" key="2">
    <source>
        <dbReference type="ARBA" id="ARBA00022692"/>
    </source>
</evidence>
<dbReference type="Gene3D" id="3.30.40.10">
    <property type="entry name" value="Zinc/RING finger domain, C3HC4 (zinc finger)"/>
    <property type="match status" value="1"/>
</dbReference>
<keyword evidence="2 10" id="KW-0812">Transmembrane</keyword>
<evidence type="ECO:0000313" key="13">
    <source>
        <dbReference type="Proteomes" id="UP000250043"/>
    </source>
</evidence>
<dbReference type="GO" id="GO:0008270">
    <property type="term" value="F:zinc ion binding"/>
    <property type="evidence" value="ECO:0007669"/>
    <property type="project" value="UniProtKB-KW"/>
</dbReference>